<evidence type="ECO:0000313" key="9">
    <source>
        <dbReference type="Proteomes" id="UP000518206"/>
    </source>
</evidence>
<dbReference type="NCBIfam" id="TIGR02937">
    <property type="entry name" value="sigma70-ECF"/>
    <property type="match status" value="1"/>
</dbReference>
<dbReference type="PANTHER" id="PTHR47756:SF2">
    <property type="entry name" value="BLL6612 PROTEIN"/>
    <property type="match status" value="1"/>
</dbReference>
<evidence type="ECO:0000259" key="6">
    <source>
        <dbReference type="Pfam" id="PF08281"/>
    </source>
</evidence>
<dbReference type="Pfam" id="PF20239">
    <property type="entry name" value="DUF6596"/>
    <property type="match status" value="1"/>
</dbReference>
<keyword evidence="2" id="KW-0805">Transcription regulation</keyword>
<dbReference type="RefSeq" id="WP_311702034.1">
    <property type="nucleotide sequence ID" value="NZ_JACHVX010000003.1"/>
</dbReference>
<comment type="caution">
    <text evidence="8">The sequence shown here is derived from an EMBL/GenBank/DDBJ whole genome shotgun (WGS) entry which is preliminary data.</text>
</comment>
<protein>
    <submittedName>
        <fullName evidence="8">RNA polymerase sigma-70 factor (ECF subfamily)</fullName>
    </submittedName>
</protein>
<dbReference type="GO" id="GO:0006352">
    <property type="term" value="P:DNA-templated transcription initiation"/>
    <property type="evidence" value="ECO:0007669"/>
    <property type="project" value="InterPro"/>
</dbReference>
<accession>A0A7W4UGB3</accession>
<feature type="domain" description="RNA polymerase sigma-70 region 2" evidence="5">
    <location>
        <begin position="21"/>
        <end position="80"/>
    </location>
</feature>
<dbReference type="EMBL" id="JACHVX010000003">
    <property type="protein sequence ID" value="MBB2923676.1"/>
    <property type="molecule type" value="Genomic_DNA"/>
</dbReference>
<name>A0A7W4UGB3_9CELL</name>
<reference evidence="8 9" key="1">
    <citation type="submission" date="2020-08" db="EMBL/GenBank/DDBJ databases">
        <title>The Agave Microbiome: Exploring the role of microbial communities in plant adaptations to desert environments.</title>
        <authorList>
            <person name="Partida-Martinez L.P."/>
        </authorList>
    </citation>
    <scope>NUCLEOTIDE SEQUENCE [LARGE SCALE GENOMIC DNA]</scope>
    <source>
        <strain evidence="8 9">RAS26</strain>
    </source>
</reference>
<feature type="domain" description="DUF6596" evidence="7">
    <location>
        <begin position="190"/>
        <end position="290"/>
    </location>
</feature>
<evidence type="ECO:0000256" key="4">
    <source>
        <dbReference type="ARBA" id="ARBA00023163"/>
    </source>
</evidence>
<dbReference type="InterPro" id="IPR013249">
    <property type="entry name" value="RNA_pol_sigma70_r4_t2"/>
</dbReference>
<dbReference type="Pfam" id="PF04542">
    <property type="entry name" value="Sigma70_r2"/>
    <property type="match status" value="1"/>
</dbReference>
<dbReference type="GO" id="GO:0003677">
    <property type="term" value="F:DNA binding"/>
    <property type="evidence" value="ECO:0007669"/>
    <property type="project" value="InterPro"/>
</dbReference>
<feature type="domain" description="RNA polymerase sigma factor 70 region 4 type 2" evidence="6">
    <location>
        <begin position="121"/>
        <end position="172"/>
    </location>
</feature>
<dbReference type="AlphaFoldDB" id="A0A7W4UGB3"/>
<gene>
    <name evidence="8" type="ORF">FHR80_002601</name>
</gene>
<dbReference type="InterPro" id="IPR014284">
    <property type="entry name" value="RNA_pol_sigma-70_dom"/>
</dbReference>
<dbReference type="SUPFAM" id="SSF88659">
    <property type="entry name" value="Sigma3 and sigma4 domains of RNA polymerase sigma factors"/>
    <property type="match status" value="1"/>
</dbReference>
<evidence type="ECO:0000313" key="8">
    <source>
        <dbReference type="EMBL" id="MBB2923676.1"/>
    </source>
</evidence>
<comment type="similarity">
    <text evidence="1">Belongs to the sigma-70 factor family. ECF subfamily.</text>
</comment>
<dbReference type="InterPro" id="IPR013324">
    <property type="entry name" value="RNA_pol_sigma_r3/r4-like"/>
</dbReference>
<evidence type="ECO:0000256" key="2">
    <source>
        <dbReference type="ARBA" id="ARBA00023015"/>
    </source>
</evidence>
<dbReference type="Proteomes" id="UP000518206">
    <property type="component" value="Unassembled WGS sequence"/>
</dbReference>
<dbReference type="SUPFAM" id="SSF88946">
    <property type="entry name" value="Sigma2 domain of RNA polymerase sigma factors"/>
    <property type="match status" value="1"/>
</dbReference>
<dbReference type="InterPro" id="IPR013325">
    <property type="entry name" value="RNA_pol_sigma_r2"/>
</dbReference>
<dbReference type="InterPro" id="IPR036388">
    <property type="entry name" value="WH-like_DNA-bd_sf"/>
</dbReference>
<dbReference type="GO" id="GO:0016987">
    <property type="term" value="F:sigma factor activity"/>
    <property type="evidence" value="ECO:0007669"/>
    <property type="project" value="UniProtKB-KW"/>
</dbReference>
<dbReference type="Gene3D" id="1.10.1740.10">
    <property type="match status" value="1"/>
</dbReference>
<keyword evidence="4" id="KW-0804">Transcription</keyword>
<proteinExistence type="inferred from homology"/>
<evidence type="ECO:0000256" key="1">
    <source>
        <dbReference type="ARBA" id="ARBA00010641"/>
    </source>
</evidence>
<organism evidence="8 9">
    <name type="scientific">Cellulomonas cellasea</name>
    <dbReference type="NCBI Taxonomy" id="43670"/>
    <lineage>
        <taxon>Bacteria</taxon>
        <taxon>Bacillati</taxon>
        <taxon>Actinomycetota</taxon>
        <taxon>Actinomycetes</taxon>
        <taxon>Micrococcales</taxon>
        <taxon>Cellulomonadaceae</taxon>
        <taxon>Cellulomonas</taxon>
    </lineage>
</organism>
<dbReference type="Pfam" id="PF08281">
    <property type="entry name" value="Sigma70_r4_2"/>
    <property type="match status" value="1"/>
</dbReference>
<dbReference type="PANTHER" id="PTHR47756">
    <property type="entry name" value="BLL6612 PROTEIN-RELATED"/>
    <property type="match status" value="1"/>
</dbReference>
<evidence type="ECO:0000259" key="7">
    <source>
        <dbReference type="Pfam" id="PF20239"/>
    </source>
</evidence>
<dbReference type="Gene3D" id="1.10.10.10">
    <property type="entry name" value="Winged helix-like DNA-binding domain superfamily/Winged helix DNA-binding domain"/>
    <property type="match status" value="1"/>
</dbReference>
<evidence type="ECO:0000256" key="3">
    <source>
        <dbReference type="ARBA" id="ARBA00023082"/>
    </source>
</evidence>
<sequence length="421" mass="44849">MGGVTDVDAALTSAFSAEWGRVVATLIRLTGDFALAEDAAQDAFVAAARRWPVDGVPDRPGAWLTTTARNGALDRLRRATTEARKLREVAAMDALELHGHVAEDPADGTGSAVTDDRLRLIFTCCHPALPLEARVALTLRTLCGLTVPEIARAFGVGEAAMTKRLVRARQKIAQAGIPYRVPADDVLPERLDGVLAVLYLLFTEGYSATAGPGVVREDLSAEAIRLTRVLAELVPDDSEVHGLLALELAHDARRAARTDAAGELVPLEEQDRARWDAGQAADAAAVLDRARSLTAEPGPYLLQAEVAVRHATAATPEATDWAAIAAVYARLAHRAPSPYVELSRAVAVAMADGVDAGLALLDELGASGGLDGNHYLPAARADLLRRAGRHPESAEAYRAALTRVTNDAERRYLRRRLAEVS</sequence>
<dbReference type="InterPro" id="IPR046531">
    <property type="entry name" value="DUF6596"/>
</dbReference>
<reference evidence="8 9" key="2">
    <citation type="submission" date="2020-08" db="EMBL/GenBank/DDBJ databases">
        <authorList>
            <person name="Partida-Martinez L."/>
            <person name="Huntemann M."/>
            <person name="Clum A."/>
            <person name="Wang J."/>
            <person name="Palaniappan K."/>
            <person name="Ritter S."/>
            <person name="Chen I.-M."/>
            <person name="Stamatis D."/>
            <person name="Reddy T."/>
            <person name="O'Malley R."/>
            <person name="Daum C."/>
            <person name="Shapiro N."/>
            <person name="Ivanova N."/>
            <person name="Kyrpides N."/>
            <person name="Woyke T."/>
        </authorList>
    </citation>
    <scope>NUCLEOTIDE SEQUENCE [LARGE SCALE GENOMIC DNA]</scope>
    <source>
        <strain evidence="8 9">RAS26</strain>
    </source>
</reference>
<keyword evidence="3" id="KW-0731">Sigma factor</keyword>
<evidence type="ECO:0000259" key="5">
    <source>
        <dbReference type="Pfam" id="PF04542"/>
    </source>
</evidence>
<dbReference type="InterPro" id="IPR007627">
    <property type="entry name" value="RNA_pol_sigma70_r2"/>
</dbReference>